<dbReference type="InterPro" id="IPR003594">
    <property type="entry name" value="HATPase_dom"/>
</dbReference>
<dbReference type="InterPro" id="IPR036890">
    <property type="entry name" value="HATPase_C_sf"/>
</dbReference>
<dbReference type="EC" id="2.7.13.3" evidence="2"/>
<name>A0A1Y5FBC7_9BACT</name>
<accession>A0A1Y5FBC7</accession>
<dbReference type="SMART" id="SM00387">
    <property type="entry name" value="HATPase_c"/>
    <property type="match status" value="1"/>
</dbReference>
<evidence type="ECO:0000313" key="8">
    <source>
        <dbReference type="Proteomes" id="UP000196531"/>
    </source>
</evidence>
<feature type="transmembrane region" description="Helical" evidence="5">
    <location>
        <begin position="6"/>
        <end position="26"/>
    </location>
</feature>
<dbReference type="InterPro" id="IPR003661">
    <property type="entry name" value="HisK_dim/P_dom"/>
</dbReference>
<dbReference type="InterPro" id="IPR004358">
    <property type="entry name" value="Sig_transdc_His_kin-like_C"/>
</dbReference>
<dbReference type="PANTHER" id="PTHR43065">
    <property type="entry name" value="SENSOR HISTIDINE KINASE"/>
    <property type="match status" value="1"/>
</dbReference>
<dbReference type="Gene3D" id="6.10.340.10">
    <property type="match status" value="1"/>
</dbReference>
<keyword evidence="4" id="KW-0175">Coiled coil</keyword>
<dbReference type="GO" id="GO:0000155">
    <property type="term" value="F:phosphorelay sensor kinase activity"/>
    <property type="evidence" value="ECO:0007669"/>
    <property type="project" value="InterPro"/>
</dbReference>
<evidence type="ECO:0000256" key="4">
    <source>
        <dbReference type="SAM" id="Coils"/>
    </source>
</evidence>
<dbReference type="Gene3D" id="1.10.287.130">
    <property type="match status" value="1"/>
</dbReference>
<dbReference type="SUPFAM" id="SSF47384">
    <property type="entry name" value="Homodimeric domain of signal transducing histidine kinase"/>
    <property type="match status" value="1"/>
</dbReference>
<sequence length="525" mass="59558">MKELKEIINFWLVVIISTIALIGFVIEGLKINKLITYFEKQHFETSKIIANNLQATLLFESVEDFNSLTNTFDFKNDYISIEVWDSSGKLFASKGKPILDKLKESTKVKLEYSYIITQTSIDSSGKNFGKVVIKRSSSELSATIKNELLFSFSTLICISIFFMFAGRKLSEEVVVPINGLNEQIKEILKSHDLSVKIPQEHRILETKELSDSFTELIRDLLDSKRELEEMNLNLEELVENKTEKLSSTLKDMKRFQAKLVSQEKLASLGSLAAGIAHEIKNPLNLIQNSALIVSNFTQDVESFNLKLKERDYTDNDLEFFIDDINDVKMSSRIIMDNCKRADNIIKSMLSQSRSDKSKISQKLIESLIDQSVNLCFHAMRAKKNPIDVEIIKNYQENIVINCYPDDLERSLINIIDNSFYAMQERKQIEKGTKFSAILEVSLTKNESFTVIKIKDNGIGIDQKLKEKVLEPFFTTKPTGSGTGLGMSMVNDVAIAHNGELIVNSIVNDFTEVSITISNKLSQEDV</sequence>
<feature type="domain" description="Histidine kinase" evidence="6">
    <location>
        <begin position="274"/>
        <end position="520"/>
    </location>
</feature>
<dbReference type="Pfam" id="PF02518">
    <property type="entry name" value="HATPase_c"/>
    <property type="match status" value="1"/>
</dbReference>
<comment type="caution">
    <text evidence="7">The sequence shown here is derived from an EMBL/GenBank/DDBJ whole genome shotgun (WGS) entry which is preliminary data.</text>
</comment>
<keyword evidence="5" id="KW-1133">Transmembrane helix</keyword>
<dbReference type="InterPro" id="IPR005467">
    <property type="entry name" value="His_kinase_dom"/>
</dbReference>
<dbReference type="CDD" id="cd00082">
    <property type="entry name" value="HisKA"/>
    <property type="match status" value="1"/>
</dbReference>
<keyword evidence="3" id="KW-0597">Phosphoprotein</keyword>
<dbReference type="Proteomes" id="UP000196531">
    <property type="component" value="Unassembled WGS sequence"/>
</dbReference>
<evidence type="ECO:0000256" key="2">
    <source>
        <dbReference type="ARBA" id="ARBA00012438"/>
    </source>
</evidence>
<protein>
    <recommendedName>
        <fullName evidence="2">histidine kinase</fullName>
        <ecNumber evidence="2">2.7.13.3</ecNumber>
    </recommendedName>
</protein>
<keyword evidence="5" id="KW-0472">Membrane</keyword>
<dbReference type="SUPFAM" id="SSF55874">
    <property type="entry name" value="ATPase domain of HSP90 chaperone/DNA topoisomerase II/histidine kinase"/>
    <property type="match status" value="1"/>
</dbReference>
<evidence type="ECO:0000313" key="7">
    <source>
        <dbReference type="EMBL" id="OUR96279.1"/>
    </source>
</evidence>
<dbReference type="PROSITE" id="PS50109">
    <property type="entry name" value="HIS_KIN"/>
    <property type="match status" value="1"/>
</dbReference>
<evidence type="ECO:0000259" key="6">
    <source>
        <dbReference type="PROSITE" id="PS50109"/>
    </source>
</evidence>
<dbReference type="PRINTS" id="PR00344">
    <property type="entry name" value="BCTRLSENSOR"/>
</dbReference>
<evidence type="ECO:0000256" key="3">
    <source>
        <dbReference type="ARBA" id="ARBA00022553"/>
    </source>
</evidence>
<dbReference type="InterPro" id="IPR036097">
    <property type="entry name" value="HisK_dim/P_sf"/>
</dbReference>
<reference evidence="8" key="1">
    <citation type="journal article" date="2017" name="Proc. Natl. Acad. Sci. U.S.A.">
        <title>Simulation of Deepwater Horizon oil plume reveals substrate specialization within a complex community of hydrocarbon-degraders.</title>
        <authorList>
            <person name="Hu P."/>
            <person name="Dubinsky E.A."/>
            <person name="Probst A.J."/>
            <person name="Wang J."/>
            <person name="Sieber C.M.K."/>
            <person name="Tom L.M."/>
            <person name="Gardinali P."/>
            <person name="Banfield J.F."/>
            <person name="Atlas R.M."/>
            <person name="Andersen G.L."/>
        </authorList>
    </citation>
    <scope>NUCLEOTIDE SEQUENCE [LARGE SCALE GENOMIC DNA]</scope>
</reference>
<feature type="coiled-coil region" evidence="4">
    <location>
        <begin position="217"/>
        <end position="247"/>
    </location>
</feature>
<organism evidence="7 8">
    <name type="scientific">Halobacteriovorax marinus</name>
    <dbReference type="NCBI Taxonomy" id="97084"/>
    <lineage>
        <taxon>Bacteria</taxon>
        <taxon>Pseudomonadati</taxon>
        <taxon>Bdellovibrionota</taxon>
        <taxon>Bacteriovoracia</taxon>
        <taxon>Bacteriovoracales</taxon>
        <taxon>Halobacteriovoraceae</taxon>
        <taxon>Halobacteriovorax</taxon>
    </lineage>
</organism>
<dbReference type="EMBL" id="MAAO01000006">
    <property type="protein sequence ID" value="OUR96279.1"/>
    <property type="molecule type" value="Genomic_DNA"/>
</dbReference>
<proteinExistence type="predicted"/>
<comment type="catalytic activity">
    <reaction evidence="1">
        <text>ATP + protein L-histidine = ADP + protein N-phospho-L-histidine.</text>
        <dbReference type="EC" id="2.7.13.3"/>
    </reaction>
</comment>
<evidence type="ECO:0000256" key="5">
    <source>
        <dbReference type="SAM" id="Phobius"/>
    </source>
</evidence>
<dbReference type="Gene3D" id="3.30.565.10">
    <property type="entry name" value="Histidine kinase-like ATPase, C-terminal domain"/>
    <property type="match status" value="1"/>
</dbReference>
<gene>
    <name evidence="7" type="ORF">A9Q84_07940</name>
</gene>
<evidence type="ECO:0000256" key="1">
    <source>
        <dbReference type="ARBA" id="ARBA00000085"/>
    </source>
</evidence>
<dbReference type="AlphaFoldDB" id="A0A1Y5FBC7"/>
<keyword evidence="5" id="KW-0812">Transmembrane</keyword>
<dbReference type="PANTHER" id="PTHR43065:SF42">
    <property type="entry name" value="TWO-COMPONENT SENSOR PPRA"/>
    <property type="match status" value="1"/>
</dbReference>